<accession>A0ACD3R6R5</accession>
<name>A0ACD3R6R5_LARCR</name>
<comment type="caution">
    <text evidence="1">The sequence shown here is derived from an EMBL/GenBank/DDBJ whole genome shotgun (WGS) entry which is preliminary data.</text>
</comment>
<evidence type="ECO:0000313" key="1">
    <source>
        <dbReference type="EMBL" id="TMS15134.1"/>
    </source>
</evidence>
<evidence type="ECO:0000313" key="2">
    <source>
        <dbReference type="Proteomes" id="UP000793456"/>
    </source>
</evidence>
<reference evidence="1" key="1">
    <citation type="submission" date="2018-11" db="EMBL/GenBank/DDBJ databases">
        <title>The sequence and de novo assembly of Larimichthys crocea genome using PacBio and Hi-C technologies.</title>
        <authorList>
            <person name="Xu P."/>
            <person name="Chen B."/>
            <person name="Zhou Z."/>
            <person name="Ke Q."/>
            <person name="Wu Y."/>
            <person name="Bai H."/>
            <person name="Pu F."/>
        </authorList>
    </citation>
    <scope>NUCLEOTIDE SEQUENCE</scope>
    <source>
        <tissue evidence="1">Muscle</tissue>
    </source>
</reference>
<keyword evidence="2" id="KW-1185">Reference proteome</keyword>
<dbReference type="Proteomes" id="UP000793456">
    <property type="component" value="Chromosome IX"/>
</dbReference>
<proteinExistence type="predicted"/>
<dbReference type="EMBL" id="CM011682">
    <property type="protein sequence ID" value="TMS15134.1"/>
    <property type="molecule type" value="Genomic_DNA"/>
</dbReference>
<organism evidence="1 2">
    <name type="scientific">Larimichthys crocea</name>
    <name type="common">Large yellow croaker</name>
    <name type="synonym">Pseudosciaena crocea</name>
    <dbReference type="NCBI Taxonomy" id="215358"/>
    <lineage>
        <taxon>Eukaryota</taxon>
        <taxon>Metazoa</taxon>
        <taxon>Chordata</taxon>
        <taxon>Craniata</taxon>
        <taxon>Vertebrata</taxon>
        <taxon>Euteleostomi</taxon>
        <taxon>Actinopterygii</taxon>
        <taxon>Neopterygii</taxon>
        <taxon>Teleostei</taxon>
        <taxon>Neoteleostei</taxon>
        <taxon>Acanthomorphata</taxon>
        <taxon>Eupercaria</taxon>
        <taxon>Sciaenidae</taxon>
        <taxon>Larimichthys</taxon>
    </lineage>
</organism>
<protein>
    <submittedName>
        <fullName evidence="1">Uncharacterized protein</fullName>
    </submittedName>
</protein>
<gene>
    <name evidence="1" type="ORF">E3U43_021596</name>
</gene>
<sequence>MDGRDFGPPRSVHVPPPLLAGLAMESHRLGAAAAAGRIPPSPGHLGASHPPPLHSGKFLPSAINLHPHHSDAYPAGSSPFLSGYPGPSPLTSDPAYRSANPSGLQMAQLWASHAHEGYPPLPSSLYSSPYLSLGHLDPPSLSQHPLYDSHKEGFYLPASLSQLPLHPPSAPANTPSSSTPPQRTSRDGGRDRHYRGERDRERDRERERSREEQRPHSVVDLTQDGRSEEDRRARSGDREKERDRDTERDIWSFHPHHHHHHHHQQQKSHSQPSTAEPRSRPSPPRPSFPSGGGAGRFHGPETDRGGRDEESRPHHTHNSNANNSNSHSDRQRRSDSVAAAAGALHISYAILLRFSPPSLLAHPTLPPPRLESLSESSESAHRHMCLLWRFTTSGPGPSRSPRRPATNTVKNTETEKEKGNATENESATETENESATETGRGRATGFLRGA</sequence>